<dbReference type="GO" id="GO:0003677">
    <property type="term" value="F:DNA binding"/>
    <property type="evidence" value="ECO:0007669"/>
    <property type="project" value="UniProtKB-KW"/>
</dbReference>
<sequence>MPGGAGLTLERVETPGSTDVESNMRGIGEAARASGLSISALRFYDSAGVLVPAAVDPATGYRRYTSEQIRAARLIAGLRRVGMPVSEIAAAVQDLLKNPSAVRAKLDDHLVRLESGLADAKRELLRLHTLLDLEENLMTRITLPAADLSAALGTVLFAAAGATDPIPAGVLFETGDDTVTLVATDRYRLAAATTAATVEGSPARLFLPYQLAGELHGVRTGSITVDLTDSLVTARAGDRTVEGKPIDMDFPDYRRLLPPAGSTVTVDMAELRALLAGAPVIDREHEGRPYPVSVLGLDPAGRLRFAGADEWAADTESHVAVNREFLLEALDAGAAGQLELELDGPVRPLIVRPAHSRPVGSASHFSLLMPVRH</sequence>
<dbReference type="Pfam" id="PF13411">
    <property type="entry name" value="MerR_1"/>
    <property type="match status" value="1"/>
</dbReference>
<reference evidence="10 11" key="1">
    <citation type="submission" date="2018-05" db="EMBL/GenBank/DDBJ databases">
        <title>Genomic Encyclopedia of Archaeal and Bacterial Type Strains, Phase II (KMG-II): from individual species to whole genera.</title>
        <authorList>
            <person name="Goeker M."/>
        </authorList>
    </citation>
    <scope>NUCLEOTIDE SEQUENCE [LARGE SCALE GENOMIC DNA]</scope>
    <source>
        <strain evidence="10 11">DSM 45184</strain>
    </source>
</reference>
<keyword evidence="11" id="KW-1185">Reference proteome</keyword>
<dbReference type="GO" id="GO:0009360">
    <property type="term" value="C:DNA polymerase III complex"/>
    <property type="evidence" value="ECO:0007669"/>
    <property type="project" value="InterPro"/>
</dbReference>
<dbReference type="GO" id="GO:0003887">
    <property type="term" value="F:DNA-directed DNA polymerase activity"/>
    <property type="evidence" value="ECO:0007669"/>
    <property type="project" value="UniProtKB-KW"/>
</dbReference>
<keyword evidence="3" id="KW-0963">Cytoplasm</keyword>
<evidence type="ECO:0000259" key="9">
    <source>
        <dbReference type="PROSITE" id="PS50937"/>
    </source>
</evidence>
<evidence type="ECO:0000313" key="10">
    <source>
        <dbReference type="EMBL" id="PWK50656.1"/>
    </source>
</evidence>
<dbReference type="SUPFAM" id="SSF55979">
    <property type="entry name" value="DNA clamp"/>
    <property type="match status" value="1"/>
</dbReference>
<dbReference type="SUPFAM" id="SSF46955">
    <property type="entry name" value="Putative DNA-binding domain"/>
    <property type="match status" value="1"/>
</dbReference>
<evidence type="ECO:0000256" key="3">
    <source>
        <dbReference type="ARBA" id="ARBA00022490"/>
    </source>
</evidence>
<accession>A0A316FSH1</accession>
<organism evidence="10 11">
    <name type="scientific">Actinoplanes xinjiangensis</name>
    <dbReference type="NCBI Taxonomy" id="512350"/>
    <lineage>
        <taxon>Bacteria</taxon>
        <taxon>Bacillati</taxon>
        <taxon>Actinomycetota</taxon>
        <taxon>Actinomycetes</taxon>
        <taxon>Micromonosporales</taxon>
        <taxon>Micromonosporaceae</taxon>
        <taxon>Actinoplanes</taxon>
    </lineage>
</organism>
<dbReference type="GO" id="GO:0006271">
    <property type="term" value="P:DNA strand elongation involved in DNA replication"/>
    <property type="evidence" value="ECO:0007669"/>
    <property type="project" value="TreeGrafter"/>
</dbReference>
<dbReference type="GO" id="GO:0006355">
    <property type="term" value="P:regulation of DNA-templated transcription"/>
    <property type="evidence" value="ECO:0007669"/>
    <property type="project" value="InterPro"/>
</dbReference>
<feature type="domain" description="HTH merR-type" evidence="9">
    <location>
        <begin position="27"/>
        <end position="94"/>
    </location>
</feature>
<dbReference type="InterPro" id="IPR000551">
    <property type="entry name" value="MerR-type_HTH_dom"/>
</dbReference>
<dbReference type="Gene3D" id="3.10.150.10">
    <property type="entry name" value="DNA Polymerase III, subunit A, domain 2"/>
    <property type="match status" value="2"/>
</dbReference>
<dbReference type="InterPro" id="IPR001001">
    <property type="entry name" value="DNA_polIII_beta"/>
</dbReference>
<dbReference type="AlphaFoldDB" id="A0A316FSH1"/>
<gene>
    <name evidence="10" type="ORF">BC793_103544</name>
</gene>
<evidence type="ECO:0000256" key="2">
    <source>
        <dbReference type="ARBA" id="ARBA00010752"/>
    </source>
</evidence>
<protein>
    <submittedName>
        <fullName evidence="10">DNA polymerase III beta subunit-like protein</fullName>
    </submittedName>
</protein>
<dbReference type="GO" id="GO:0005737">
    <property type="term" value="C:cytoplasm"/>
    <property type="evidence" value="ECO:0007669"/>
    <property type="project" value="UniProtKB-SubCell"/>
</dbReference>
<keyword evidence="8" id="KW-0238">DNA-binding</keyword>
<comment type="similarity">
    <text evidence="2">Belongs to the beta sliding clamp family.</text>
</comment>
<keyword evidence="6" id="KW-0235">DNA replication</keyword>
<evidence type="ECO:0000256" key="5">
    <source>
        <dbReference type="ARBA" id="ARBA00022695"/>
    </source>
</evidence>
<comment type="caution">
    <text evidence="10">The sequence shown here is derived from an EMBL/GenBank/DDBJ whole genome shotgun (WGS) entry which is preliminary data.</text>
</comment>
<dbReference type="Proteomes" id="UP000245697">
    <property type="component" value="Unassembled WGS sequence"/>
</dbReference>
<name>A0A316FSH1_9ACTN</name>
<dbReference type="Gene3D" id="1.10.1660.10">
    <property type="match status" value="1"/>
</dbReference>
<dbReference type="PROSITE" id="PS50937">
    <property type="entry name" value="HTH_MERR_2"/>
    <property type="match status" value="1"/>
</dbReference>
<evidence type="ECO:0000256" key="7">
    <source>
        <dbReference type="ARBA" id="ARBA00022932"/>
    </source>
</evidence>
<evidence type="ECO:0000256" key="1">
    <source>
        <dbReference type="ARBA" id="ARBA00004496"/>
    </source>
</evidence>
<dbReference type="InterPro" id="IPR009061">
    <property type="entry name" value="DNA-bd_dom_put_sf"/>
</dbReference>
<evidence type="ECO:0000256" key="6">
    <source>
        <dbReference type="ARBA" id="ARBA00022705"/>
    </source>
</evidence>
<dbReference type="SMART" id="SM00480">
    <property type="entry name" value="POL3Bc"/>
    <property type="match status" value="1"/>
</dbReference>
<keyword evidence="4" id="KW-0808">Transferase</keyword>
<evidence type="ECO:0000313" key="11">
    <source>
        <dbReference type="Proteomes" id="UP000245697"/>
    </source>
</evidence>
<dbReference type="EMBL" id="QGGR01000003">
    <property type="protein sequence ID" value="PWK50656.1"/>
    <property type="molecule type" value="Genomic_DNA"/>
</dbReference>
<dbReference type="InterPro" id="IPR022637">
    <property type="entry name" value="DNA_polIII_beta_cen"/>
</dbReference>
<keyword evidence="5" id="KW-0548">Nucleotidyltransferase</keyword>
<dbReference type="PANTHER" id="PTHR30478:SF0">
    <property type="entry name" value="BETA SLIDING CLAMP"/>
    <property type="match status" value="1"/>
</dbReference>
<dbReference type="CDD" id="cd00140">
    <property type="entry name" value="beta_clamp"/>
    <property type="match status" value="1"/>
</dbReference>
<keyword evidence="7" id="KW-0239">DNA-directed DNA polymerase</keyword>
<evidence type="ECO:0000256" key="4">
    <source>
        <dbReference type="ARBA" id="ARBA00022679"/>
    </source>
</evidence>
<proteinExistence type="inferred from homology"/>
<comment type="subcellular location">
    <subcellularLocation>
        <location evidence="1">Cytoplasm</location>
    </subcellularLocation>
</comment>
<dbReference type="GO" id="GO:0008408">
    <property type="term" value="F:3'-5' exonuclease activity"/>
    <property type="evidence" value="ECO:0007669"/>
    <property type="project" value="InterPro"/>
</dbReference>
<dbReference type="SMART" id="SM00422">
    <property type="entry name" value="HTH_MERR"/>
    <property type="match status" value="1"/>
</dbReference>
<evidence type="ECO:0000256" key="8">
    <source>
        <dbReference type="ARBA" id="ARBA00023125"/>
    </source>
</evidence>
<dbReference type="Pfam" id="PF02767">
    <property type="entry name" value="DNA_pol3_beta_2"/>
    <property type="match status" value="1"/>
</dbReference>
<dbReference type="InterPro" id="IPR046938">
    <property type="entry name" value="DNA_clamp_sf"/>
</dbReference>
<dbReference type="PROSITE" id="PS00552">
    <property type="entry name" value="HTH_MERR_1"/>
    <property type="match status" value="1"/>
</dbReference>
<dbReference type="PANTHER" id="PTHR30478">
    <property type="entry name" value="DNA POLYMERASE III SUBUNIT BETA"/>
    <property type="match status" value="1"/>
</dbReference>